<dbReference type="InterPro" id="IPR019734">
    <property type="entry name" value="TPR_rpt"/>
</dbReference>
<dbReference type="EMBL" id="JBJKFK010000222">
    <property type="protein sequence ID" value="KAL3318624.1"/>
    <property type="molecule type" value="Genomic_DNA"/>
</dbReference>
<feature type="repeat" description="TPR" evidence="1">
    <location>
        <begin position="74"/>
        <end position="107"/>
    </location>
</feature>
<organism evidence="4 5">
    <name type="scientific">Cichlidogyrus casuarinus</name>
    <dbReference type="NCBI Taxonomy" id="1844966"/>
    <lineage>
        <taxon>Eukaryota</taxon>
        <taxon>Metazoa</taxon>
        <taxon>Spiralia</taxon>
        <taxon>Lophotrochozoa</taxon>
        <taxon>Platyhelminthes</taxon>
        <taxon>Monogenea</taxon>
        <taxon>Monopisthocotylea</taxon>
        <taxon>Dactylogyridea</taxon>
        <taxon>Ancyrocephalidae</taxon>
        <taxon>Cichlidogyrus</taxon>
    </lineage>
</organism>
<dbReference type="PROSITE" id="PS50005">
    <property type="entry name" value="TPR"/>
    <property type="match status" value="2"/>
</dbReference>
<dbReference type="InterPro" id="IPR001623">
    <property type="entry name" value="DnaJ_domain"/>
</dbReference>
<feature type="region of interest" description="Disordered" evidence="2">
    <location>
        <begin position="144"/>
        <end position="175"/>
    </location>
</feature>
<dbReference type="Pfam" id="PF00226">
    <property type="entry name" value="DnaJ"/>
    <property type="match status" value="1"/>
</dbReference>
<dbReference type="SMART" id="SM00271">
    <property type="entry name" value="DnaJ"/>
    <property type="match status" value="1"/>
</dbReference>
<dbReference type="InterPro" id="IPR018253">
    <property type="entry name" value="DnaJ_domain_CS"/>
</dbReference>
<evidence type="ECO:0000256" key="2">
    <source>
        <dbReference type="SAM" id="MobiDB-lite"/>
    </source>
</evidence>
<feature type="repeat" description="TPR" evidence="1">
    <location>
        <begin position="6"/>
        <end position="39"/>
    </location>
</feature>
<dbReference type="SUPFAM" id="SSF46565">
    <property type="entry name" value="Chaperone J-domain"/>
    <property type="match status" value="1"/>
</dbReference>
<dbReference type="PANTHER" id="PTHR44200:SF1">
    <property type="entry name" value="DNAJ HOMOLOG SUBFAMILY C MEMBER 7"/>
    <property type="match status" value="1"/>
</dbReference>
<dbReference type="CDD" id="cd06257">
    <property type="entry name" value="DnaJ"/>
    <property type="match status" value="1"/>
</dbReference>
<dbReference type="SMART" id="SM00028">
    <property type="entry name" value="TPR"/>
    <property type="match status" value="3"/>
</dbReference>
<sequence>MDMDQAQRCRKEGNVYFNNGNFLAAIKCYSGAIQADPENVLLFINRASAFYRLQDYSKAMKDCNTAIQLNKNCVRSHVIMAKCFAEMGRMEEALAKWKLVVELDPSDVNQNKLKEFRKKIKITNYQILGVEPGASEDEIRKAYRRKAKEHHPDKHQSREDKQREESNFHKINQAYSILSDPMRRQMYDRHLEQSTRSSPNHSRRGSSERRPSRMTSFLNLLPDTIPRSCIPFTRK</sequence>
<proteinExistence type="predicted"/>
<dbReference type="AlphaFoldDB" id="A0ABD2QGF9"/>
<dbReference type="InterPro" id="IPR036869">
    <property type="entry name" value="J_dom_sf"/>
</dbReference>
<feature type="domain" description="J" evidence="3">
    <location>
        <begin position="123"/>
        <end position="191"/>
    </location>
</feature>
<keyword evidence="5" id="KW-1185">Reference proteome</keyword>
<reference evidence="4 5" key="1">
    <citation type="submission" date="2024-11" db="EMBL/GenBank/DDBJ databases">
        <title>Adaptive evolution of stress response genes in parasites aligns with host niche diversity.</title>
        <authorList>
            <person name="Hahn C."/>
            <person name="Resl P."/>
        </authorList>
    </citation>
    <scope>NUCLEOTIDE SEQUENCE [LARGE SCALE GENOMIC DNA]</scope>
    <source>
        <strain evidence="4">EGGRZ-B1_66</strain>
        <tissue evidence="4">Body</tissue>
    </source>
</reference>
<dbReference type="Gene3D" id="1.10.287.110">
    <property type="entry name" value="DnaJ domain"/>
    <property type="match status" value="1"/>
</dbReference>
<feature type="region of interest" description="Disordered" evidence="2">
    <location>
        <begin position="190"/>
        <end position="218"/>
    </location>
</feature>
<dbReference type="InterPro" id="IPR011990">
    <property type="entry name" value="TPR-like_helical_dom_sf"/>
</dbReference>
<evidence type="ECO:0000313" key="4">
    <source>
        <dbReference type="EMBL" id="KAL3318624.1"/>
    </source>
</evidence>
<protein>
    <submittedName>
        <fullName evidence="4">DnaJ subfamily C member 7</fullName>
    </submittedName>
</protein>
<evidence type="ECO:0000256" key="1">
    <source>
        <dbReference type="PROSITE-ProRule" id="PRU00339"/>
    </source>
</evidence>
<dbReference type="Pfam" id="PF12895">
    <property type="entry name" value="ANAPC3"/>
    <property type="match status" value="1"/>
</dbReference>
<evidence type="ECO:0000259" key="3">
    <source>
        <dbReference type="PROSITE" id="PS50076"/>
    </source>
</evidence>
<dbReference type="InterPro" id="IPR052758">
    <property type="entry name" value="SRC_co-chaperone"/>
</dbReference>
<dbReference type="Proteomes" id="UP001626550">
    <property type="component" value="Unassembled WGS sequence"/>
</dbReference>
<evidence type="ECO:0000313" key="5">
    <source>
        <dbReference type="Proteomes" id="UP001626550"/>
    </source>
</evidence>
<dbReference type="PANTHER" id="PTHR44200">
    <property type="entry name" value="DNAJ HOMOLOG SUBFAMILY C MEMBER 7"/>
    <property type="match status" value="1"/>
</dbReference>
<comment type="caution">
    <text evidence="4">The sequence shown here is derived from an EMBL/GenBank/DDBJ whole genome shotgun (WGS) entry which is preliminary data.</text>
</comment>
<feature type="compositionally biased region" description="Basic and acidic residues" evidence="2">
    <location>
        <begin position="150"/>
        <end position="168"/>
    </location>
</feature>
<accession>A0ABD2QGF9</accession>
<dbReference type="SUPFAM" id="SSF48452">
    <property type="entry name" value="TPR-like"/>
    <property type="match status" value="1"/>
</dbReference>
<dbReference type="Gene3D" id="1.25.40.10">
    <property type="entry name" value="Tetratricopeptide repeat domain"/>
    <property type="match status" value="1"/>
</dbReference>
<dbReference type="PROSITE" id="PS00636">
    <property type="entry name" value="DNAJ_1"/>
    <property type="match status" value="1"/>
</dbReference>
<gene>
    <name evidence="4" type="primary">DNAJC7_2</name>
    <name evidence="4" type="ORF">Ciccas_002714</name>
</gene>
<dbReference type="PROSITE" id="PS50076">
    <property type="entry name" value="DNAJ_2"/>
    <property type="match status" value="1"/>
</dbReference>
<name>A0ABD2QGF9_9PLAT</name>
<dbReference type="PRINTS" id="PR00625">
    <property type="entry name" value="JDOMAIN"/>
</dbReference>
<keyword evidence="1" id="KW-0802">TPR repeat</keyword>